<keyword evidence="2" id="KW-0812">Transmembrane</keyword>
<keyword evidence="2" id="KW-0472">Membrane</keyword>
<evidence type="ECO:0008006" key="5">
    <source>
        <dbReference type="Google" id="ProtNLM"/>
    </source>
</evidence>
<feature type="region of interest" description="Disordered" evidence="1">
    <location>
        <begin position="410"/>
        <end position="430"/>
    </location>
</feature>
<dbReference type="RefSeq" id="WP_264555369.1">
    <property type="nucleotide sequence ID" value="NZ_CP109979.1"/>
</dbReference>
<dbReference type="EMBL" id="JBHTAX010000001">
    <property type="protein sequence ID" value="MFC7188583.1"/>
    <property type="molecule type" value="Genomic_DNA"/>
</dbReference>
<dbReference type="GeneID" id="76198128"/>
<keyword evidence="4" id="KW-1185">Reference proteome</keyword>
<accession>A0ABD5YGX5</accession>
<feature type="compositionally biased region" description="Gly residues" evidence="1">
    <location>
        <begin position="210"/>
        <end position="220"/>
    </location>
</feature>
<comment type="caution">
    <text evidence="3">The sequence shown here is derived from an EMBL/GenBank/DDBJ whole genome shotgun (WGS) entry which is preliminary data.</text>
</comment>
<keyword evidence="2" id="KW-1133">Transmembrane helix</keyword>
<gene>
    <name evidence="3" type="ORF">ACFQL7_01070</name>
</gene>
<organism evidence="3 4">
    <name type="scientific">Halocatena marina</name>
    <dbReference type="NCBI Taxonomy" id="2934937"/>
    <lineage>
        <taxon>Archaea</taxon>
        <taxon>Methanobacteriati</taxon>
        <taxon>Methanobacteriota</taxon>
        <taxon>Stenosarchaea group</taxon>
        <taxon>Halobacteria</taxon>
        <taxon>Halobacteriales</taxon>
        <taxon>Natronomonadaceae</taxon>
        <taxon>Halocatena</taxon>
    </lineage>
</organism>
<evidence type="ECO:0000313" key="3">
    <source>
        <dbReference type="EMBL" id="MFC7188583.1"/>
    </source>
</evidence>
<evidence type="ECO:0000256" key="2">
    <source>
        <dbReference type="SAM" id="Phobius"/>
    </source>
</evidence>
<proteinExistence type="predicted"/>
<feature type="region of interest" description="Disordered" evidence="1">
    <location>
        <begin position="179"/>
        <end position="246"/>
    </location>
</feature>
<evidence type="ECO:0000256" key="1">
    <source>
        <dbReference type="SAM" id="MobiDB-lite"/>
    </source>
</evidence>
<feature type="compositionally biased region" description="Basic and acidic residues" evidence="1">
    <location>
        <begin position="223"/>
        <end position="236"/>
    </location>
</feature>
<dbReference type="AlphaFoldDB" id="A0ABD5YGX5"/>
<feature type="transmembrane region" description="Helical" evidence="2">
    <location>
        <begin position="30"/>
        <end position="49"/>
    </location>
</feature>
<name>A0ABD5YGX5_9EURY</name>
<protein>
    <recommendedName>
        <fullName evidence="5">DUF1102 domain-containing protein</fullName>
    </recommendedName>
</protein>
<dbReference type="Proteomes" id="UP001596417">
    <property type="component" value="Unassembled WGS sequence"/>
</dbReference>
<sequence>MGIDTASLSVDRWAVVVRVRLRAIISMLRLRRLAIVLIAIGLITSAIYATGAFSNLSASRDANVRVAGDASGYLALQPSDGPNGAYATQQNGRLRVSLTEVATAKGKGVNPNAITRVQNVFTITNQGTQPVEVWLTDDSDAVAFERGTAGAPFEGRGQAVTLQPGTPLTVSVAVDTREVEQGSKLQPSMTLHTSTDVSSARAGGPIETGTSGGQASGGGTKQSDTERTQPNEKDTTNPDTESDSDSMVTIAGITLQEDDATAFKDGLVYGATGMPDGAQTQSTHASPFYALAHMAVGFVPGLGDAADVRDAIQHGANGKWGEAIISGMAIAPVVGASANSAKALDFAKDWIKRFPSKGDEIGSLLAKHVAPHMPDSLSVKLLDIFSGGKASELKQSGKSVDEIINRAEKGALSKKPKKNPNEGKRLVTDGGRSTADIKKTIQNGRFVDDGLTDANYRHIGKQGNVDETMMAVNPKQKRWGDGEVVWLEKGNGGAGWKHILQRHEDQFYKRYKVSNKDEMMDIIYKTIKEGEPKRIPEKEGGGTAYGYVTDSGEPISVIVGDNGYIVTSIPAKSKYH</sequence>
<evidence type="ECO:0000313" key="4">
    <source>
        <dbReference type="Proteomes" id="UP001596417"/>
    </source>
</evidence>
<feature type="compositionally biased region" description="Polar residues" evidence="1">
    <location>
        <begin position="183"/>
        <end position="198"/>
    </location>
</feature>
<reference evidence="3 4" key="1">
    <citation type="journal article" date="2019" name="Int. J. Syst. Evol. Microbiol.">
        <title>The Global Catalogue of Microorganisms (GCM) 10K type strain sequencing project: providing services to taxonomists for standard genome sequencing and annotation.</title>
        <authorList>
            <consortium name="The Broad Institute Genomics Platform"/>
            <consortium name="The Broad Institute Genome Sequencing Center for Infectious Disease"/>
            <person name="Wu L."/>
            <person name="Ma J."/>
        </authorList>
    </citation>
    <scope>NUCLEOTIDE SEQUENCE [LARGE SCALE GENOMIC DNA]</scope>
    <source>
        <strain evidence="3 4">RDMS1</strain>
    </source>
</reference>